<dbReference type="OrthoDB" id="4552645at2"/>
<proteinExistence type="predicted"/>
<keyword evidence="2" id="KW-1185">Reference proteome</keyword>
<dbReference type="RefSeq" id="WP_072737522.1">
    <property type="nucleotide sequence ID" value="NZ_CP048814.1"/>
</dbReference>
<evidence type="ECO:0008006" key="3">
    <source>
        <dbReference type="Google" id="ProtNLM"/>
    </source>
</evidence>
<reference evidence="1 2" key="1">
    <citation type="submission" date="2016-10" db="EMBL/GenBank/DDBJ databases">
        <authorList>
            <person name="de Groot N.N."/>
        </authorList>
    </citation>
    <scope>NUCLEOTIDE SEQUENCE [LARGE SCALE GENOMIC DNA]</scope>
    <source>
        <strain evidence="1 2">DSM 44892</strain>
    </source>
</reference>
<evidence type="ECO:0000313" key="1">
    <source>
        <dbReference type="EMBL" id="SDI08047.1"/>
    </source>
</evidence>
<organism evidence="1 2">
    <name type="scientific">Rhodococcus triatomae</name>
    <dbReference type="NCBI Taxonomy" id="300028"/>
    <lineage>
        <taxon>Bacteria</taxon>
        <taxon>Bacillati</taxon>
        <taxon>Actinomycetota</taxon>
        <taxon>Actinomycetes</taxon>
        <taxon>Mycobacteriales</taxon>
        <taxon>Nocardiaceae</taxon>
        <taxon>Rhodococcus</taxon>
    </lineage>
</organism>
<dbReference type="AlphaFoldDB" id="A0A1G8HN20"/>
<dbReference type="EMBL" id="FNDN01000005">
    <property type="protein sequence ID" value="SDI08047.1"/>
    <property type="molecule type" value="Genomic_DNA"/>
</dbReference>
<name>A0A1G8HN20_9NOCA</name>
<protein>
    <recommendedName>
        <fullName evidence="3">Excreted virulence factor EspC, type VII ESX diderm</fullName>
    </recommendedName>
</protein>
<accession>A0A1G8HN20</accession>
<gene>
    <name evidence="1" type="ORF">SAMN05444695_10513</name>
</gene>
<evidence type="ECO:0000313" key="2">
    <source>
        <dbReference type="Proteomes" id="UP000183263"/>
    </source>
</evidence>
<dbReference type="Proteomes" id="UP000183263">
    <property type="component" value="Unassembled WGS sequence"/>
</dbReference>
<sequence length="116" mass="12689">MSKSLEVSIERLYGAGNGWNAVGTELSVARGKVESAKYSRLQFGLFQIPWDKYTGTAQYINDRLGEGVVVAGEIEGTLKKAADDYATEEGVFVDNLEKVDPENTDLKKMETEVPGP</sequence>